<accession>A0A0F9GF30</accession>
<organism evidence="1">
    <name type="scientific">marine sediment metagenome</name>
    <dbReference type="NCBI Taxonomy" id="412755"/>
    <lineage>
        <taxon>unclassified sequences</taxon>
        <taxon>metagenomes</taxon>
        <taxon>ecological metagenomes</taxon>
    </lineage>
</organism>
<gene>
    <name evidence="1" type="ORF">LCGC14_1917420</name>
</gene>
<dbReference type="AlphaFoldDB" id="A0A0F9GF30"/>
<protein>
    <submittedName>
        <fullName evidence="1">Uncharacterized protein</fullName>
    </submittedName>
</protein>
<comment type="caution">
    <text evidence="1">The sequence shown here is derived from an EMBL/GenBank/DDBJ whole genome shotgun (WGS) entry which is preliminary data.</text>
</comment>
<sequence>MMTDSSPRKKPYLRLVDETSITPVRERSIRPVGDMATKTDLELFSARRAAYVAGRI</sequence>
<dbReference type="EMBL" id="LAZR01020365">
    <property type="protein sequence ID" value="KKL89161.1"/>
    <property type="molecule type" value="Genomic_DNA"/>
</dbReference>
<evidence type="ECO:0000313" key="1">
    <source>
        <dbReference type="EMBL" id="KKL89161.1"/>
    </source>
</evidence>
<reference evidence="1" key="1">
    <citation type="journal article" date="2015" name="Nature">
        <title>Complex archaea that bridge the gap between prokaryotes and eukaryotes.</title>
        <authorList>
            <person name="Spang A."/>
            <person name="Saw J.H."/>
            <person name="Jorgensen S.L."/>
            <person name="Zaremba-Niedzwiedzka K."/>
            <person name="Martijn J."/>
            <person name="Lind A.E."/>
            <person name="van Eijk R."/>
            <person name="Schleper C."/>
            <person name="Guy L."/>
            <person name="Ettema T.J."/>
        </authorList>
    </citation>
    <scope>NUCLEOTIDE SEQUENCE</scope>
</reference>
<name>A0A0F9GF30_9ZZZZ</name>
<proteinExistence type="predicted"/>